<feature type="transmembrane region" description="Helical" evidence="2">
    <location>
        <begin position="140"/>
        <end position="162"/>
    </location>
</feature>
<evidence type="ECO:0000256" key="2">
    <source>
        <dbReference type="SAM" id="Phobius"/>
    </source>
</evidence>
<sequence length="403" mass="44500">MPQLKPRTRTQSVEGAFRDTSEGSIESVEPKAKRSWGAGPPVNTRIVPEADCSADLPYKRLSRRRSFCREAALDEGVQFSCFVGKMLSKLPEEQVEEPVVEPTIPRLLQFSQWMLLGLLKACGISAFGSSEEQPRIFIKAYHCLLILMFIAEVAFAAVELVSCRLQSDLILSRFCFDDSGPATDLAVFSGALGVLIYSGGWCYSARRAMLRETTEVLAVLMQDQGLASAWARTTGRDATVAVVIWLALALSRIVRTALLDRRTYASILSSAATVALAGRFPIADGLAAVRRAEATAAAQNTKTVELFGLHQFIECLLLMAFEVIGVRGTSTQAQQPTITKAVWLLLYLRWQYELKLKQANEKKEQESAWAEKLGVSPDTALHVKFWQSPAGEMPTFDFFVSFA</sequence>
<feature type="region of interest" description="Disordered" evidence="1">
    <location>
        <begin position="1"/>
        <end position="40"/>
    </location>
</feature>
<feature type="transmembrane region" description="Helical" evidence="2">
    <location>
        <begin position="182"/>
        <end position="203"/>
    </location>
</feature>
<comment type="caution">
    <text evidence="3">The sequence shown here is derived from an EMBL/GenBank/DDBJ whole genome shotgun (WGS) entry which is preliminary data.</text>
</comment>
<keyword evidence="2" id="KW-0472">Membrane</keyword>
<evidence type="ECO:0000313" key="3">
    <source>
        <dbReference type="EMBL" id="OLP98555.1"/>
    </source>
</evidence>
<dbReference type="EMBL" id="LSRX01000392">
    <property type="protein sequence ID" value="OLP98555.1"/>
    <property type="molecule type" value="Genomic_DNA"/>
</dbReference>
<keyword evidence="4" id="KW-1185">Reference proteome</keyword>
<dbReference type="Proteomes" id="UP000186817">
    <property type="component" value="Unassembled WGS sequence"/>
</dbReference>
<dbReference type="OrthoDB" id="10488641at2759"/>
<protein>
    <submittedName>
        <fullName evidence="3">Uncharacterized protein</fullName>
    </submittedName>
</protein>
<name>A0A1Q9DTQ1_SYMMI</name>
<organism evidence="3 4">
    <name type="scientific">Symbiodinium microadriaticum</name>
    <name type="common">Dinoflagellate</name>
    <name type="synonym">Zooxanthella microadriatica</name>
    <dbReference type="NCBI Taxonomy" id="2951"/>
    <lineage>
        <taxon>Eukaryota</taxon>
        <taxon>Sar</taxon>
        <taxon>Alveolata</taxon>
        <taxon>Dinophyceae</taxon>
        <taxon>Suessiales</taxon>
        <taxon>Symbiodiniaceae</taxon>
        <taxon>Symbiodinium</taxon>
    </lineage>
</organism>
<accession>A0A1Q9DTQ1</accession>
<evidence type="ECO:0000256" key="1">
    <source>
        <dbReference type="SAM" id="MobiDB-lite"/>
    </source>
</evidence>
<dbReference type="AlphaFoldDB" id="A0A1Q9DTQ1"/>
<reference evidence="3 4" key="1">
    <citation type="submission" date="2016-02" db="EMBL/GenBank/DDBJ databases">
        <title>Genome analysis of coral dinoflagellate symbionts highlights evolutionary adaptations to a symbiotic lifestyle.</title>
        <authorList>
            <person name="Aranda M."/>
            <person name="Li Y."/>
            <person name="Liew Y.J."/>
            <person name="Baumgarten S."/>
            <person name="Simakov O."/>
            <person name="Wilson M."/>
            <person name="Piel J."/>
            <person name="Ashoor H."/>
            <person name="Bougouffa S."/>
            <person name="Bajic V.B."/>
            <person name="Ryu T."/>
            <person name="Ravasi T."/>
            <person name="Bayer T."/>
            <person name="Micklem G."/>
            <person name="Kim H."/>
            <person name="Bhak J."/>
            <person name="Lajeunesse T.C."/>
            <person name="Voolstra C.R."/>
        </authorList>
    </citation>
    <scope>NUCLEOTIDE SEQUENCE [LARGE SCALE GENOMIC DNA]</scope>
    <source>
        <strain evidence="3 4">CCMP2467</strain>
    </source>
</reference>
<proteinExistence type="predicted"/>
<evidence type="ECO:0000313" key="4">
    <source>
        <dbReference type="Proteomes" id="UP000186817"/>
    </source>
</evidence>
<gene>
    <name evidence="3" type="ORF">AK812_SmicGene18998</name>
</gene>
<keyword evidence="2" id="KW-1133">Transmembrane helix</keyword>
<keyword evidence="2" id="KW-0812">Transmembrane</keyword>